<sequence length="89" mass="9306">MPLSPITNTLTSIASALLVASSWAHAQSELEIERGMTSELSREEAEGEVETNSTTASLTRVDSILSLSPSSRSSSSSSLSSSASTSNWN</sequence>
<feature type="compositionally biased region" description="Basic and acidic residues" evidence="1">
    <location>
        <begin position="34"/>
        <end position="44"/>
    </location>
</feature>
<protein>
    <recommendedName>
        <fullName evidence="5">REJ domain-containing protein</fullName>
    </recommendedName>
</protein>
<dbReference type="EMBL" id="NHTK01001125">
    <property type="protein sequence ID" value="PPR02943.1"/>
    <property type="molecule type" value="Genomic_DNA"/>
</dbReference>
<feature type="signal peptide" evidence="2">
    <location>
        <begin position="1"/>
        <end position="26"/>
    </location>
</feature>
<feature type="compositionally biased region" description="Polar residues" evidence="1">
    <location>
        <begin position="50"/>
        <end position="60"/>
    </location>
</feature>
<reference evidence="3 4" key="1">
    <citation type="journal article" date="2018" name="Evol. Lett.">
        <title>Horizontal gene cluster transfer increased hallucinogenic mushroom diversity.</title>
        <authorList>
            <person name="Reynolds H.T."/>
            <person name="Vijayakumar V."/>
            <person name="Gluck-Thaler E."/>
            <person name="Korotkin H.B."/>
            <person name="Matheny P.B."/>
            <person name="Slot J.C."/>
        </authorList>
    </citation>
    <scope>NUCLEOTIDE SEQUENCE [LARGE SCALE GENOMIC DNA]</scope>
    <source>
        <strain evidence="3 4">2629</strain>
    </source>
</reference>
<dbReference type="InParanoid" id="A0A409YIS9"/>
<evidence type="ECO:0000313" key="3">
    <source>
        <dbReference type="EMBL" id="PPR02943.1"/>
    </source>
</evidence>
<keyword evidence="2" id="KW-0732">Signal</keyword>
<name>A0A409YIS9_9AGAR</name>
<comment type="caution">
    <text evidence="3">The sequence shown here is derived from an EMBL/GenBank/DDBJ whole genome shotgun (WGS) entry which is preliminary data.</text>
</comment>
<proteinExistence type="predicted"/>
<evidence type="ECO:0000256" key="2">
    <source>
        <dbReference type="SAM" id="SignalP"/>
    </source>
</evidence>
<dbReference type="AlphaFoldDB" id="A0A409YIS9"/>
<dbReference type="OrthoDB" id="10536584at2759"/>
<feature type="chain" id="PRO_5019452016" description="REJ domain-containing protein" evidence="2">
    <location>
        <begin position="27"/>
        <end position="89"/>
    </location>
</feature>
<feature type="region of interest" description="Disordered" evidence="1">
    <location>
        <begin position="34"/>
        <end position="89"/>
    </location>
</feature>
<evidence type="ECO:0000313" key="4">
    <source>
        <dbReference type="Proteomes" id="UP000284842"/>
    </source>
</evidence>
<keyword evidence="4" id="KW-1185">Reference proteome</keyword>
<gene>
    <name evidence="3" type="ORF">CVT24_012173</name>
</gene>
<organism evidence="3 4">
    <name type="scientific">Panaeolus cyanescens</name>
    <dbReference type="NCBI Taxonomy" id="181874"/>
    <lineage>
        <taxon>Eukaryota</taxon>
        <taxon>Fungi</taxon>
        <taxon>Dikarya</taxon>
        <taxon>Basidiomycota</taxon>
        <taxon>Agaricomycotina</taxon>
        <taxon>Agaricomycetes</taxon>
        <taxon>Agaricomycetidae</taxon>
        <taxon>Agaricales</taxon>
        <taxon>Agaricineae</taxon>
        <taxon>Galeropsidaceae</taxon>
        <taxon>Panaeolus</taxon>
    </lineage>
</organism>
<evidence type="ECO:0000256" key="1">
    <source>
        <dbReference type="SAM" id="MobiDB-lite"/>
    </source>
</evidence>
<accession>A0A409YIS9</accession>
<dbReference type="Proteomes" id="UP000284842">
    <property type="component" value="Unassembled WGS sequence"/>
</dbReference>
<feature type="compositionally biased region" description="Low complexity" evidence="1">
    <location>
        <begin position="63"/>
        <end position="89"/>
    </location>
</feature>
<evidence type="ECO:0008006" key="5">
    <source>
        <dbReference type="Google" id="ProtNLM"/>
    </source>
</evidence>